<dbReference type="AlphaFoldDB" id="A0A238KR15"/>
<evidence type="ECO:0000256" key="9">
    <source>
        <dbReference type="ARBA" id="ARBA00022741"/>
    </source>
</evidence>
<comment type="similarity">
    <text evidence="3">Belongs to the etk/wzc family.</text>
</comment>
<dbReference type="SUPFAM" id="SSF52540">
    <property type="entry name" value="P-loop containing nucleoside triphosphate hydrolases"/>
    <property type="match status" value="1"/>
</dbReference>
<feature type="coiled-coil region" evidence="16">
    <location>
        <begin position="202"/>
        <end position="258"/>
    </location>
</feature>
<reference evidence="22" key="1">
    <citation type="submission" date="2017-05" db="EMBL/GenBank/DDBJ databases">
        <authorList>
            <person name="Rodrigo-Torres L."/>
            <person name="Arahal R. D."/>
            <person name="Lucena T."/>
        </authorList>
    </citation>
    <scope>NUCLEOTIDE SEQUENCE [LARGE SCALE GENOMIC DNA]</scope>
    <source>
        <strain evidence="22">CECT 8868</strain>
    </source>
</reference>
<keyword evidence="9" id="KW-0547">Nucleotide-binding</keyword>
<evidence type="ECO:0000259" key="19">
    <source>
        <dbReference type="Pfam" id="PF13614"/>
    </source>
</evidence>
<feature type="domain" description="Tyrosine-protein kinase G-rich" evidence="20">
    <location>
        <begin position="353"/>
        <end position="429"/>
    </location>
</feature>
<evidence type="ECO:0000256" key="15">
    <source>
        <dbReference type="ARBA" id="ARBA00051245"/>
    </source>
</evidence>
<keyword evidence="10 21" id="KW-0418">Kinase</keyword>
<keyword evidence="7 21" id="KW-0808">Transferase</keyword>
<dbReference type="InterPro" id="IPR025669">
    <property type="entry name" value="AAA_dom"/>
</dbReference>
<dbReference type="PANTHER" id="PTHR32309">
    <property type="entry name" value="TYROSINE-PROTEIN KINASE"/>
    <property type="match status" value="1"/>
</dbReference>
<dbReference type="InterPro" id="IPR003856">
    <property type="entry name" value="LPS_length_determ_N"/>
</dbReference>
<evidence type="ECO:0000313" key="22">
    <source>
        <dbReference type="Proteomes" id="UP000203464"/>
    </source>
</evidence>
<evidence type="ECO:0000256" key="8">
    <source>
        <dbReference type="ARBA" id="ARBA00022692"/>
    </source>
</evidence>
<keyword evidence="16" id="KW-0175">Coiled coil</keyword>
<dbReference type="PANTHER" id="PTHR32309:SF13">
    <property type="entry name" value="FERRIC ENTEROBACTIN TRANSPORT PROTEIN FEPE"/>
    <property type="match status" value="1"/>
</dbReference>
<evidence type="ECO:0000256" key="6">
    <source>
        <dbReference type="ARBA" id="ARBA00022519"/>
    </source>
</evidence>
<comment type="catalytic activity">
    <reaction evidence="15">
        <text>L-tyrosyl-[protein] + ATP = O-phospho-L-tyrosyl-[protein] + ADP + H(+)</text>
        <dbReference type="Rhea" id="RHEA:10596"/>
        <dbReference type="Rhea" id="RHEA-COMP:10136"/>
        <dbReference type="Rhea" id="RHEA-COMP:20101"/>
        <dbReference type="ChEBI" id="CHEBI:15378"/>
        <dbReference type="ChEBI" id="CHEBI:30616"/>
        <dbReference type="ChEBI" id="CHEBI:46858"/>
        <dbReference type="ChEBI" id="CHEBI:61978"/>
        <dbReference type="ChEBI" id="CHEBI:456216"/>
        <dbReference type="EC" id="2.7.10.2"/>
    </reaction>
</comment>
<comment type="similarity">
    <text evidence="2">Belongs to the CpsD/CapB family.</text>
</comment>
<dbReference type="Pfam" id="PF02706">
    <property type="entry name" value="Wzz"/>
    <property type="match status" value="1"/>
</dbReference>
<keyword evidence="12 17" id="KW-1133">Transmembrane helix</keyword>
<accession>A0A238KR15</accession>
<dbReference type="Pfam" id="PF13614">
    <property type="entry name" value="AAA_31"/>
    <property type="match status" value="1"/>
</dbReference>
<name>A0A238KR15_9RHOB</name>
<evidence type="ECO:0000256" key="10">
    <source>
        <dbReference type="ARBA" id="ARBA00022777"/>
    </source>
</evidence>
<dbReference type="GO" id="GO:0005886">
    <property type="term" value="C:plasma membrane"/>
    <property type="evidence" value="ECO:0007669"/>
    <property type="project" value="UniProtKB-SubCell"/>
</dbReference>
<evidence type="ECO:0000256" key="5">
    <source>
        <dbReference type="ARBA" id="ARBA00022475"/>
    </source>
</evidence>
<keyword evidence="14" id="KW-0829">Tyrosine-protein kinase</keyword>
<evidence type="ECO:0000256" key="14">
    <source>
        <dbReference type="ARBA" id="ARBA00023137"/>
    </source>
</evidence>
<dbReference type="Proteomes" id="UP000203464">
    <property type="component" value="Unassembled WGS sequence"/>
</dbReference>
<proteinExistence type="inferred from homology"/>
<protein>
    <recommendedName>
        <fullName evidence="4">non-specific protein-tyrosine kinase</fullName>
        <ecNumber evidence="4">2.7.10.2</ecNumber>
    </recommendedName>
</protein>
<dbReference type="EC" id="2.7.10.2" evidence="4"/>
<dbReference type="RefSeq" id="WP_093997601.1">
    <property type="nucleotide sequence ID" value="NZ_FXYD01000007.1"/>
</dbReference>
<gene>
    <name evidence="21" type="primary">ptk</name>
    <name evidence="21" type="ORF">OCA8868_03255</name>
</gene>
<keyword evidence="8 17" id="KW-0812">Transmembrane</keyword>
<keyword evidence="22" id="KW-1185">Reference proteome</keyword>
<evidence type="ECO:0000256" key="2">
    <source>
        <dbReference type="ARBA" id="ARBA00007316"/>
    </source>
</evidence>
<dbReference type="InterPro" id="IPR050445">
    <property type="entry name" value="Bact_polysacc_biosynth/exp"/>
</dbReference>
<evidence type="ECO:0000256" key="12">
    <source>
        <dbReference type="ARBA" id="ARBA00022989"/>
    </source>
</evidence>
<dbReference type="CDD" id="cd05387">
    <property type="entry name" value="BY-kinase"/>
    <property type="match status" value="1"/>
</dbReference>
<evidence type="ECO:0000313" key="21">
    <source>
        <dbReference type="EMBL" id="SMX45168.1"/>
    </source>
</evidence>
<evidence type="ECO:0000256" key="13">
    <source>
        <dbReference type="ARBA" id="ARBA00023136"/>
    </source>
</evidence>
<dbReference type="Pfam" id="PF13807">
    <property type="entry name" value="GNVR"/>
    <property type="match status" value="1"/>
</dbReference>
<comment type="subcellular location">
    <subcellularLocation>
        <location evidence="1">Cell inner membrane</location>
        <topology evidence="1">Multi-pass membrane protein</topology>
    </subcellularLocation>
</comment>
<dbReference type="Gene3D" id="3.40.50.300">
    <property type="entry name" value="P-loop containing nucleotide triphosphate hydrolases"/>
    <property type="match status" value="1"/>
</dbReference>
<evidence type="ECO:0000256" key="16">
    <source>
        <dbReference type="SAM" id="Coils"/>
    </source>
</evidence>
<sequence>MENSNDEIDLGQLVRTVWRGKWLIAALMLVFGALGFLYATKVAERVYVSTATVSIESNQSQATDLDALVGGLSAEQPSLNTEIFLIRSRQLLRRLVVAEDLTNDPEFNPQLAEVSPFSIAGVRNMVLGVPEPRAYSEEELIRIAVDRLRDRLTVTNPRQSLVFEIGVSSGSAEKSTSLANALAQTYINDQLLYKEEQSVEAIEFLAVRTVELQNELNEAELAVKDFAAGIELVSPEALIAKNRQVKELRDRLVALEAIITQRQALLSMFNSFDPVTATQDDVADFDNRILAQLFPTIGTNAGDRARFTDMFDLERGRAQSDLEQTQSQKATLEVAISNLEEEVANESRDLLTLQQLQRESEATGEIYGYFLTRLKEAEVQQGTQQADARLLSPAVEPLRASSPRVMIITALTGILGAMLGAGLALLREMNKGGIRTASDLQKLAGRSVLGQIPMAPIKKRDKLLPFLKAKSNTPFYEAVRNLRTSLLLANPKAEPCVILMTSSVPGEGKTTTSISLAHSLAGMGKSVLLMEGDIRKNTLGQYFDGVQVKAVDHADSMTFAESKVSVDGLGFDLMLGVRMKANAADFLSSQEFKDLIAEAREKYDHVIIDAPPVLPVTDARIIGQQADAILFAVSWDSTRTVVVEAGLAEISNSGLSLTGLILTKIDGKKAKSYGGATRYGSYYGEYSKSYS</sequence>
<evidence type="ECO:0000259" key="18">
    <source>
        <dbReference type="Pfam" id="PF02706"/>
    </source>
</evidence>
<dbReference type="InterPro" id="IPR005702">
    <property type="entry name" value="Wzc-like_C"/>
</dbReference>
<feature type="transmembrane region" description="Helical" evidence="17">
    <location>
        <begin position="22"/>
        <end position="39"/>
    </location>
</feature>
<evidence type="ECO:0000256" key="4">
    <source>
        <dbReference type="ARBA" id="ARBA00011903"/>
    </source>
</evidence>
<dbReference type="OrthoDB" id="230260at2"/>
<evidence type="ECO:0000256" key="11">
    <source>
        <dbReference type="ARBA" id="ARBA00022840"/>
    </source>
</evidence>
<dbReference type="EMBL" id="FXYD01000007">
    <property type="protein sequence ID" value="SMX45168.1"/>
    <property type="molecule type" value="Genomic_DNA"/>
</dbReference>
<keyword evidence="11" id="KW-0067">ATP-binding</keyword>
<feature type="transmembrane region" description="Helical" evidence="17">
    <location>
        <begin position="405"/>
        <end position="426"/>
    </location>
</feature>
<keyword evidence="5" id="KW-1003">Cell membrane</keyword>
<keyword evidence="6" id="KW-0997">Cell inner membrane</keyword>
<keyword evidence="13 17" id="KW-0472">Membrane</keyword>
<evidence type="ECO:0000256" key="17">
    <source>
        <dbReference type="SAM" id="Phobius"/>
    </source>
</evidence>
<evidence type="ECO:0000256" key="3">
    <source>
        <dbReference type="ARBA" id="ARBA00008883"/>
    </source>
</evidence>
<dbReference type="GO" id="GO:0004713">
    <property type="term" value="F:protein tyrosine kinase activity"/>
    <property type="evidence" value="ECO:0007669"/>
    <property type="project" value="TreeGrafter"/>
</dbReference>
<dbReference type="InterPro" id="IPR032807">
    <property type="entry name" value="GNVR"/>
</dbReference>
<feature type="domain" description="AAA" evidence="19">
    <location>
        <begin position="500"/>
        <end position="632"/>
    </location>
</feature>
<evidence type="ECO:0000259" key="20">
    <source>
        <dbReference type="Pfam" id="PF13807"/>
    </source>
</evidence>
<evidence type="ECO:0000256" key="1">
    <source>
        <dbReference type="ARBA" id="ARBA00004429"/>
    </source>
</evidence>
<feature type="coiled-coil region" evidence="16">
    <location>
        <begin position="322"/>
        <end position="356"/>
    </location>
</feature>
<feature type="domain" description="Polysaccharide chain length determinant N-terminal" evidence="18">
    <location>
        <begin position="6"/>
        <end position="96"/>
    </location>
</feature>
<dbReference type="InterPro" id="IPR027417">
    <property type="entry name" value="P-loop_NTPase"/>
</dbReference>
<organism evidence="21 22">
    <name type="scientific">Octadecabacter ascidiaceicola</name>
    <dbReference type="NCBI Taxonomy" id="1655543"/>
    <lineage>
        <taxon>Bacteria</taxon>
        <taxon>Pseudomonadati</taxon>
        <taxon>Pseudomonadota</taxon>
        <taxon>Alphaproteobacteria</taxon>
        <taxon>Rhodobacterales</taxon>
        <taxon>Roseobacteraceae</taxon>
        <taxon>Octadecabacter</taxon>
    </lineage>
</organism>
<evidence type="ECO:0000256" key="7">
    <source>
        <dbReference type="ARBA" id="ARBA00022679"/>
    </source>
</evidence>